<dbReference type="CDD" id="cd01335">
    <property type="entry name" value="Radical_SAM"/>
    <property type="match status" value="1"/>
</dbReference>
<gene>
    <name evidence="12" type="ORF">SteCoe_99</name>
</gene>
<dbReference type="OrthoDB" id="429626at2759"/>
<keyword evidence="9" id="KW-0501">Molybdenum cofactor biosynthesis</keyword>
<sequence length="315" mass="35821">MSLFDSFGRLHNYLRLSLTSRCNFKCVYCYTDDDKPPPAVAEDFLCRLVTIFASQGVTKVRLTGGEPLVHPKILQIAKNIKNTQGINHLAITTNGLLLHRYLSGLIDAGLDSINLSLDSLVPAKFAFIAKVDAFDKVWRSLKLSYEKLPIKLNCVVMRNMNDDEILDFVELARDMKISIRFIEFVPYTGNQWEDKRFVSHQEIMDKITKKYSVTRVNLEDPIAKYYQIEGFQGTIGVIGSITEPFCDKCNRLRITADGKFKVCLNSPRELELDNGMDDDMILKAIREELWKKPKEHGGVEKMIGNGNKPMIYIGG</sequence>
<dbReference type="SFLD" id="SFLDG01386">
    <property type="entry name" value="main_SPASM_domain-containing"/>
    <property type="match status" value="1"/>
</dbReference>
<dbReference type="GO" id="GO:0061799">
    <property type="term" value="F:cyclic pyranopterin monophosphate synthase activity"/>
    <property type="evidence" value="ECO:0007669"/>
    <property type="project" value="TreeGrafter"/>
</dbReference>
<keyword evidence="5" id="KW-0547">Nucleotide-binding</keyword>
<dbReference type="GO" id="GO:0061798">
    <property type="term" value="F:GTP 3',8'-cyclase activity"/>
    <property type="evidence" value="ECO:0007669"/>
    <property type="project" value="TreeGrafter"/>
</dbReference>
<dbReference type="PANTHER" id="PTHR22960:SF0">
    <property type="entry name" value="MOLYBDENUM COFACTOR BIOSYNTHESIS PROTEIN 1"/>
    <property type="match status" value="1"/>
</dbReference>
<dbReference type="SFLD" id="SFLDS00029">
    <property type="entry name" value="Radical_SAM"/>
    <property type="match status" value="1"/>
</dbReference>
<dbReference type="SFLD" id="SFLDG01383">
    <property type="entry name" value="cyclic_pyranopterin_phosphate"/>
    <property type="match status" value="1"/>
</dbReference>
<dbReference type="InterPro" id="IPR007197">
    <property type="entry name" value="rSAM"/>
</dbReference>
<dbReference type="PROSITE" id="PS51918">
    <property type="entry name" value="RADICAL_SAM"/>
    <property type="match status" value="1"/>
</dbReference>
<dbReference type="GO" id="GO:0006777">
    <property type="term" value="P:Mo-molybdopterin cofactor biosynthetic process"/>
    <property type="evidence" value="ECO:0007669"/>
    <property type="project" value="UniProtKB-KW"/>
</dbReference>
<evidence type="ECO:0000256" key="4">
    <source>
        <dbReference type="ARBA" id="ARBA00022723"/>
    </source>
</evidence>
<evidence type="ECO:0000259" key="11">
    <source>
        <dbReference type="PROSITE" id="PS51918"/>
    </source>
</evidence>
<dbReference type="GO" id="GO:0005525">
    <property type="term" value="F:GTP binding"/>
    <property type="evidence" value="ECO:0007669"/>
    <property type="project" value="UniProtKB-KW"/>
</dbReference>
<dbReference type="CDD" id="cd21117">
    <property type="entry name" value="Twitch_MoaA"/>
    <property type="match status" value="1"/>
</dbReference>
<dbReference type="InterPro" id="IPR050105">
    <property type="entry name" value="MoCo_biosynth_MoaA/MoaC"/>
</dbReference>
<evidence type="ECO:0000256" key="8">
    <source>
        <dbReference type="ARBA" id="ARBA00023134"/>
    </source>
</evidence>
<dbReference type="InterPro" id="IPR058240">
    <property type="entry name" value="rSAM_sf"/>
</dbReference>
<comment type="caution">
    <text evidence="12">The sequence shown here is derived from an EMBL/GenBank/DDBJ whole genome shotgun (WGS) entry which is preliminary data.</text>
</comment>
<dbReference type="InterPro" id="IPR006638">
    <property type="entry name" value="Elp3/MiaA/NifB-like_rSAM"/>
</dbReference>
<keyword evidence="8" id="KW-0342">GTP-binding</keyword>
<keyword evidence="6" id="KW-0408">Iron</keyword>
<reference evidence="12 13" key="1">
    <citation type="submission" date="2016-11" db="EMBL/GenBank/DDBJ databases">
        <title>The macronuclear genome of Stentor coeruleus: a giant cell with tiny introns.</title>
        <authorList>
            <person name="Slabodnick M."/>
            <person name="Ruby J.G."/>
            <person name="Reiff S.B."/>
            <person name="Swart E.C."/>
            <person name="Gosai S."/>
            <person name="Prabakaran S."/>
            <person name="Witkowska E."/>
            <person name="Larue G.E."/>
            <person name="Fisher S."/>
            <person name="Freeman R.M."/>
            <person name="Gunawardena J."/>
            <person name="Chu W."/>
            <person name="Stover N.A."/>
            <person name="Gregory B.D."/>
            <person name="Nowacki M."/>
            <person name="Derisi J."/>
            <person name="Roy S.W."/>
            <person name="Marshall W.F."/>
            <person name="Sood P."/>
        </authorList>
    </citation>
    <scope>NUCLEOTIDE SEQUENCE [LARGE SCALE GENOMIC DNA]</scope>
    <source>
        <strain evidence="12">WM001</strain>
    </source>
</reference>
<evidence type="ECO:0000256" key="5">
    <source>
        <dbReference type="ARBA" id="ARBA00022741"/>
    </source>
</evidence>
<dbReference type="Pfam" id="PF04055">
    <property type="entry name" value="Radical_SAM"/>
    <property type="match status" value="1"/>
</dbReference>
<dbReference type="AlphaFoldDB" id="A0A1R2D504"/>
<feature type="domain" description="Radical SAM core" evidence="11">
    <location>
        <begin position="6"/>
        <end position="229"/>
    </location>
</feature>
<dbReference type="NCBIfam" id="TIGR02666">
    <property type="entry name" value="moaA"/>
    <property type="match status" value="1"/>
</dbReference>
<organism evidence="12 13">
    <name type="scientific">Stentor coeruleus</name>
    <dbReference type="NCBI Taxonomy" id="5963"/>
    <lineage>
        <taxon>Eukaryota</taxon>
        <taxon>Sar</taxon>
        <taxon>Alveolata</taxon>
        <taxon>Ciliophora</taxon>
        <taxon>Postciliodesmatophora</taxon>
        <taxon>Heterotrichea</taxon>
        <taxon>Heterotrichida</taxon>
        <taxon>Stentoridae</taxon>
        <taxon>Stentor</taxon>
    </lineage>
</organism>
<keyword evidence="10" id="KW-0456">Lyase</keyword>
<proteinExistence type="predicted"/>
<protein>
    <recommendedName>
        <fullName evidence="11">Radical SAM core domain-containing protein</fullName>
    </recommendedName>
</protein>
<dbReference type="Gene3D" id="3.20.20.70">
    <property type="entry name" value="Aldolase class I"/>
    <property type="match status" value="1"/>
</dbReference>
<dbReference type="InterPro" id="IPR013785">
    <property type="entry name" value="Aldolase_TIM"/>
</dbReference>
<evidence type="ECO:0000256" key="1">
    <source>
        <dbReference type="ARBA" id="ARBA00005046"/>
    </source>
</evidence>
<dbReference type="SFLD" id="SFLDG01067">
    <property type="entry name" value="SPASM/twitch_domain_containing"/>
    <property type="match status" value="1"/>
</dbReference>
<evidence type="ECO:0000256" key="3">
    <source>
        <dbReference type="ARBA" id="ARBA00022691"/>
    </source>
</evidence>
<keyword evidence="13" id="KW-1185">Reference proteome</keyword>
<dbReference type="InterPro" id="IPR013483">
    <property type="entry name" value="MoaA"/>
</dbReference>
<dbReference type="PANTHER" id="PTHR22960">
    <property type="entry name" value="MOLYBDOPTERIN COFACTOR SYNTHESIS PROTEIN A"/>
    <property type="match status" value="1"/>
</dbReference>
<dbReference type="Pfam" id="PF06463">
    <property type="entry name" value="Mob_synth_C"/>
    <property type="match status" value="1"/>
</dbReference>
<keyword evidence="3" id="KW-0949">S-adenosyl-L-methionine</keyword>
<dbReference type="InterPro" id="IPR040064">
    <property type="entry name" value="MoaA-like"/>
</dbReference>
<evidence type="ECO:0000313" key="12">
    <source>
        <dbReference type="EMBL" id="OMJ96355.1"/>
    </source>
</evidence>
<dbReference type="GO" id="GO:0051539">
    <property type="term" value="F:4 iron, 4 sulfur cluster binding"/>
    <property type="evidence" value="ECO:0007669"/>
    <property type="project" value="UniProtKB-KW"/>
</dbReference>
<keyword evidence="2" id="KW-0004">4Fe-4S</keyword>
<name>A0A1R2D504_9CILI</name>
<dbReference type="InterPro" id="IPR010505">
    <property type="entry name" value="MoaA_twitch"/>
</dbReference>
<dbReference type="Proteomes" id="UP000187209">
    <property type="component" value="Unassembled WGS sequence"/>
</dbReference>
<evidence type="ECO:0000313" key="13">
    <source>
        <dbReference type="Proteomes" id="UP000187209"/>
    </source>
</evidence>
<evidence type="ECO:0000256" key="6">
    <source>
        <dbReference type="ARBA" id="ARBA00023004"/>
    </source>
</evidence>
<accession>A0A1R2D504</accession>
<comment type="pathway">
    <text evidence="1">Cofactor biosynthesis; molybdopterin biosynthesis.</text>
</comment>
<dbReference type="GO" id="GO:0046872">
    <property type="term" value="F:metal ion binding"/>
    <property type="evidence" value="ECO:0007669"/>
    <property type="project" value="UniProtKB-KW"/>
</dbReference>
<dbReference type="SMART" id="SM00729">
    <property type="entry name" value="Elp3"/>
    <property type="match status" value="1"/>
</dbReference>
<evidence type="ECO:0000256" key="10">
    <source>
        <dbReference type="ARBA" id="ARBA00023239"/>
    </source>
</evidence>
<dbReference type="EMBL" id="MPUH01000001">
    <property type="protein sequence ID" value="OMJ96355.1"/>
    <property type="molecule type" value="Genomic_DNA"/>
</dbReference>
<keyword evidence="4" id="KW-0479">Metal-binding</keyword>
<evidence type="ECO:0000256" key="9">
    <source>
        <dbReference type="ARBA" id="ARBA00023150"/>
    </source>
</evidence>
<evidence type="ECO:0000256" key="7">
    <source>
        <dbReference type="ARBA" id="ARBA00023014"/>
    </source>
</evidence>
<keyword evidence="7" id="KW-0411">Iron-sulfur</keyword>
<evidence type="ECO:0000256" key="2">
    <source>
        <dbReference type="ARBA" id="ARBA00022485"/>
    </source>
</evidence>
<dbReference type="SUPFAM" id="SSF102114">
    <property type="entry name" value="Radical SAM enzymes"/>
    <property type="match status" value="1"/>
</dbReference>